<evidence type="ECO:0000259" key="5">
    <source>
        <dbReference type="PROSITE" id="PS51898"/>
    </source>
</evidence>
<feature type="domain" description="Tyr recombinase" evidence="5">
    <location>
        <begin position="200"/>
        <end position="384"/>
    </location>
</feature>
<dbReference type="PROSITE" id="PS51898">
    <property type="entry name" value="TYR_RECOMBINASE"/>
    <property type="match status" value="1"/>
</dbReference>
<evidence type="ECO:0000256" key="4">
    <source>
        <dbReference type="ARBA" id="ARBA00023172"/>
    </source>
</evidence>
<evidence type="ECO:0000313" key="6">
    <source>
        <dbReference type="EMBL" id="AWB66034.1"/>
    </source>
</evidence>
<keyword evidence="4" id="KW-0233">DNA recombination</keyword>
<evidence type="ECO:0000256" key="1">
    <source>
        <dbReference type="ARBA" id="ARBA00008857"/>
    </source>
</evidence>
<dbReference type="Proteomes" id="UP000244441">
    <property type="component" value="Chromosome"/>
</dbReference>
<dbReference type="SUPFAM" id="SSF56349">
    <property type="entry name" value="DNA breaking-rejoining enzymes"/>
    <property type="match status" value="1"/>
</dbReference>
<dbReference type="PANTHER" id="PTHR30349:SF41">
    <property type="entry name" value="INTEGRASE_RECOMBINASE PROTEIN MJ0367-RELATED"/>
    <property type="match status" value="1"/>
</dbReference>
<organism evidence="6 7">
    <name type="scientific">Saccharobesus litoralis</name>
    <dbReference type="NCBI Taxonomy" id="2172099"/>
    <lineage>
        <taxon>Bacteria</taxon>
        <taxon>Pseudomonadati</taxon>
        <taxon>Pseudomonadota</taxon>
        <taxon>Gammaproteobacteria</taxon>
        <taxon>Alteromonadales</taxon>
        <taxon>Alteromonadaceae</taxon>
        <taxon>Saccharobesus</taxon>
    </lineage>
</organism>
<keyword evidence="7" id="KW-1185">Reference proteome</keyword>
<proteinExistence type="inferred from homology"/>
<keyword evidence="2" id="KW-0229">DNA integration</keyword>
<reference evidence="6 7" key="1">
    <citation type="submission" date="2018-01" db="EMBL/GenBank/DDBJ databases">
        <title>Genome sequence of a Cantenovulum-like bacteria.</title>
        <authorList>
            <person name="Tan W.R."/>
            <person name="Lau N.-S."/>
            <person name="Go F."/>
            <person name="Amirul A.-A.A."/>
        </authorList>
    </citation>
    <scope>NUCLEOTIDE SEQUENCE [LARGE SCALE GENOMIC DNA]</scope>
    <source>
        <strain evidence="6 7">CCB-QB4</strain>
    </source>
</reference>
<name>A0A2S0VPA3_9ALTE</name>
<dbReference type="OrthoDB" id="102994at2"/>
<dbReference type="InterPro" id="IPR013762">
    <property type="entry name" value="Integrase-like_cat_sf"/>
</dbReference>
<dbReference type="PANTHER" id="PTHR30349">
    <property type="entry name" value="PHAGE INTEGRASE-RELATED"/>
    <property type="match status" value="1"/>
</dbReference>
<dbReference type="GO" id="GO:0003677">
    <property type="term" value="F:DNA binding"/>
    <property type="evidence" value="ECO:0007669"/>
    <property type="project" value="UniProtKB-KW"/>
</dbReference>
<dbReference type="InterPro" id="IPR050090">
    <property type="entry name" value="Tyrosine_recombinase_XerCD"/>
</dbReference>
<accession>A0A2S0VPA3</accession>
<evidence type="ECO:0000256" key="3">
    <source>
        <dbReference type="ARBA" id="ARBA00023125"/>
    </source>
</evidence>
<dbReference type="GO" id="GO:0015074">
    <property type="term" value="P:DNA integration"/>
    <property type="evidence" value="ECO:0007669"/>
    <property type="project" value="UniProtKB-KW"/>
</dbReference>
<dbReference type="InterPro" id="IPR011010">
    <property type="entry name" value="DNA_brk_join_enz"/>
</dbReference>
<keyword evidence="3" id="KW-0238">DNA-binding</keyword>
<gene>
    <name evidence="6" type="ORF">C2869_06085</name>
</gene>
<sequence length="385" mass="44472">MSKQTHRHNIERSFYLYKVANSDNWLSRFSLAGKWYSKTTKEADLIPALAKAHRIKMEYEIRLESGQVISSKRFADVANLAIQKMQNELSYGTGKRSYKDYIGILRKYHIPYFGNMFITSIDQVKLYEFEQWRIEQFKRIPNKSTILNHNAAFNRVFTEAVEKKWMLTTQVPTLTNKGSSGQRRAAFSKEEYATVIKTIKHMRDNSRKEITRLIRELLLDYVAFAVNTGLRPGTEMEALTWGDIEANKQDGKTIYKVRVRKGKTTKHTGTRVIICKDSIAPTIKALMARFPNRLPSDKIFLLSDGSETKELGATFKRVLTNAGLKQSADGERTLYSLRHTYITWQLLNRNIRMDVLAKQCGTSVSMIEQHYSHIVPSMFQEELSS</sequence>
<dbReference type="AlphaFoldDB" id="A0A2S0VPA3"/>
<dbReference type="KEGG" id="cate:C2869_06085"/>
<dbReference type="InterPro" id="IPR010998">
    <property type="entry name" value="Integrase_recombinase_N"/>
</dbReference>
<dbReference type="Gene3D" id="1.10.443.10">
    <property type="entry name" value="Intergrase catalytic core"/>
    <property type="match status" value="1"/>
</dbReference>
<evidence type="ECO:0000313" key="7">
    <source>
        <dbReference type="Proteomes" id="UP000244441"/>
    </source>
</evidence>
<dbReference type="GO" id="GO:0006310">
    <property type="term" value="P:DNA recombination"/>
    <property type="evidence" value="ECO:0007669"/>
    <property type="project" value="UniProtKB-KW"/>
</dbReference>
<dbReference type="EMBL" id="CP026604">
    <property type="protein sequence ID" value="AWB66034.1"/>
    <property type="molecule type" value="Genomic_DNA"/>
</dbReference>
<dbReference type="RefSeq" id="WP_108602106.1">
    <property type="nucleotide sequence ID" value="NZ_CP026604.1"/>
</dbReference>
<comment type="similarity">
    <text evidence="1">Belongs to the 'phage' integrase family.</text>
</comment>
<dbReference type="Gene3D" id="1.10.150.130">
    <property type="match status" value="1"/>
</dbReference>
<protein>
    <submittedName>
        <fullName evidence="6">Integrase</fullName>
    </submittedName>
</protein>
<dbReference type="InterPro" id="IPR002104">
    <property type="entry name" value="Integrase_catalytic"/>
</dbReference>
<evidence type="ECO:0000256" key="2">
    <source>
        <dbReference type="ARBA" id="ARBA00022908"/>
    </source>
</evidence>